<reference evidence="2 3" key="1">
    <citation type="journal article" date="2018" name="Sci. Rep.">
        <title>Genomic signatures of local adaptation to the degree of environmental predictability in rotifers.</title>
        <authorList>
            <person name="Franch-Gras L."/>
            <person name="Hahn C."/>
            <person name="Garcia-Roger E.M."/>
            <person name="Carmona M.J."/>
            <person name="Serra M."/>
            <person name="Gomez A."/>
        </authorList>
    </citation>
    <scope>NUCLEOTIDE SEQUENCE [LARGE SCALE GENOMIC DNA]</scope>
    <source>
        <strain evidence="2">HYR1</strain>
    </source>
</reference>
<dbReference type="OrthoDB" id="10224309at2759"/>
<evidence type="ECO:0000313" key="3">
    <source>
        <dbReference type="Proteomes" id="UP000276133"/>
    </source>
</evidence>
<comment type="caution">
    <text evidence="2">The sequence shown here is derived from an EMBL/GenBank/DDBJ whole genome shotgun (WGS) entry which is preliminary data.</text>
</comment>
<evidence type="ECO:0000313" key="2">
    <source>
        <dbReference type="EMBL" id="RMZ97098.1"/>
    </source>
</evidence>
<sequence length="203" mass="23009">MDKNQVIKNLDQDKCFLSLSPDESLCLTNKSLYSESGSYISRAKAQRVDSDFNQDIEPSFELSLRVPVEYSQSKSIKLLNGPEFKKRCSDDFDLVRCKLEVAQSSASCLRNEVASLQESIKNSNKAEKIISLVETKLTEFSFKIKKFENILLQLPSEIETIIKQRINDANGRAGRNVENQNKSNPCIILSSNDSEWNFGSRIN</sequence>
<dbReference type="Proteomes" id="UP000276133">
    <property type="component" value="Unassembled WGS sequence"/>
</dbReference>
<keyword evidence="3" id="KW-1185">Reference proteome</keyword>
<gene>
    <name evidence="2" type="ORF">BpHYR1_007216</name>
</gene>
<dbReference type="EMBL" id="REGN01011649">
    <property type="protein sequence ID" value="RMZ97098.1"/>
    <property type="molecule type" value="Genomic_DNA"/>
</dbReference>
<feature type="coiled-coil region" evidence="1">
    <location>
        <begin position="99"/>
        <end position="126"/>
    </location>
</feature>
<keyword evidence="1" id="KW-0175">Coiled coil</keyword>
<organism evidence="2 3">
    <name type="scientific">Brachionus plicatilis</name>
    <name type="common">Marine rotifer</name>
    <name type="synonym">Brachionus muelleri</name>
    <dbReference type="NCBI Taxonomy" id="10195"/>
    <lineage>
        <taxon>Eukaryota</taxon>
        <taxon>Metazoa</taxon>
        <taxon>Spiralia</taxon>
        <taxon>Gnathifera</taxon>
        <taxon>Rotifera</taxon>
        <taxon>Eurotatoria</taxon>
        <taxon>Monogononta</taxon>
        <taxon>Pseudotrocha</taxon>
        <taxon>Ploima</taxon>
        <taxon>Brachionidae</taxon>
        <taxon>Brachionus</taxon>
    </lineage>
</organism>
<dbReference type="AlphaFoldDB" id="A0A3M7PDI3"/>
<proteinExistence type="predicted"/>
<accession>A0A3M7PDI3</accession>
<protein>
    <submittedName>
        <fullName evidence="2">Uncharacterized protein</fullName>
    </submittedName>
</protein>
<name>A0A3M7PDI3_BRAPC</name>
<evidence type="ECO:0000256" key="1">
    <source>
        <dbReference type="SAM" id="Coils"/>
    </source>
</evidence>